<reference evidence="2 3" key="1">
    <citation type="submission" date="2015-09" db="EMBL/GenBank/DDBJ databases">
        <title>Trachymyrmex zeteki WGS genome.</title>
        <authorList>
            <person name="Nygaard S."/>
            <person name="Hu H."/>
            <person name="Boomsma J."/>
            <person name="Zhang G."/>
        </authorList>
    </citation>
    <scope>NUCLEOTIDE SEQUENCE [LARGE SCALE GENOMIC DNA]</scope>
    <source>
        <strain evidence="2">Tzet28-1</strain>
        <tissue evidence="2">Whole body</tissue>
    </source>
</reference>
<evidence type="ECO:0000256" key="1">
    <source>
        <dbReference type="SAM" id="MobiDB-lite"/>
    </source>
</evidence>
<name>A0A151XBM8_9HYME</name>
<feature type="region of interest" description="Disordered" evidence="1">
    <location>
        <begin position="31"/>
        <end position="56"/>
    </location>
</feature>
<proteinExistence type="predicted"/>
<dbReference type="Proteomes" id="UP000075809">
    <property type="component" value="Unassembled WGS sequence"/>
</dbReference>
<dbReference type="EMBL" id="KQ982320">
    <property type="protein sequence ID" value="KYQ57763.1"/>
    <property type="molecule type" value="Genomic_DNA"/>
</dbReference>
<keyword evidence="3" id="KW-1185">Reference proteome</keyword>
<evidence type="ECO:0000313" key="3">
    <source>
        <dbReference type="Proteomes" id="UP000075809"/>
    </source>
</evidence>
<sequence length="260" mass="28878">MRLMKYSSPSCHSSRSLVPYIIQEGEGGCIERKGTERGPGEKIEEGRERAGSFHRGNCEDGMDVRRGTRRMVTSVGRLVGSGRQCRSSARVEDGVWCFVSQLTFATTFDRGDNCPGIRSIDHAWNLSRIVDMMDRTDGSEGKLADEAKGDIFCEGGERSAGAGGRSVQQAGAGEGRRNAYGQMRDISSRLIINSIECPLIDIMLLQRDQSWLDDGGNAIGSARIVEFEISRQEPISSHLFPLCFLPGKRWFRVYRCVWSI</sequence>
<gene>
    <name evidence="2" type="ORF">ALC60_03256</name>
</gene>
<dbReference type="AlphaFoldDB" id="A0A151XBM8"/>
<organism evidence="2 3">
    <name type="scientific">Mycetomoellerius zeteki</name>
    <dbReference type="NCBI Taxonomy" id="64791"/>
    <lineage>
        <taxon>Eukaryota</taxon>
        <taxon>Metazoa</taxon>
        <taxon>Ecdysozoa</taxon>
        <taxon>Arthropoda</taxon>
        <taxon>Hexapoda</taxon>
        <taxon>Insecta</taxon>
        <taxon>Pterygota</taxon>
        <taxon>Neoptera</taxon>
        <taxon>Endopterygota</taxon>
        <taxon>Hymenoptera</taxon>
        <taxon>Apocrita</taxon>
        <taxon>Aculeata</taxon>
        <taxon>Formicoidea</taxon>
        <taxon>Formicidae</taxon>
        <taxon>Myrmicinae</taxon>
        <taxon>Mycetomoellerius</taxon>
    </lineage>
</organism>
<protein>
    <submittedName>
        <fullName evidence="2">Uncharacterized protein</fullName>
    </submittedName>
</protein>
<accession>A0A151XBM8</accession>
<evidence type="ECO:0000313" key="2">
    <source>
        <dbReference type="EMBL" id="KYQ57763.1"/>
    </source>
</evidence>